<evidence type="ECO:0000313" key="1">
    <source>
        <dbReference type="EMBL" id="OAD65665.1"/>
    </source>
</evidence>
<dbReference type="GeneID" id="28998498"/>
<dbReference type="InParanoid" id="A0A162W9N7"/>
<dbReference type="AlphaFoldDB" id="A0A162W9N7"/>
<evidence type="ECO:0000313" key="2">
    <source>
        <dbReference type="Proteomes" id="UP000077315"/>
    </source>
</evidence>
<accession>A0A162W9N7</accession>
<protein>
    <submittedName>
        <fullName evidence="1">Uncharacterized protein</fullName>
    </submittedName>
</protein>
<proteinExistence type="predicted"/>
<sequence>MSVNKNIVPKSNISTTSVFAIQASAPLHASWSKPDGDGRKNLEKYLGGTINGRIFKATKSGVINQCSQYFLEQGVIRTNSQIKTCVIFDLGCSSNAITQPKLVKPIGNCKQR</sequence>
<name>A0A162W9N7_PHYB8</name>
<dbReference type="RefSeq" id="XP_018283705.1">
    <property type="nucleotide sequence ID" value="XM_018437592.1"/>
</dbReference>
<gene>
    <name evidence="1" type="ORF">PHYBLDRAFT_175846</name>
</gene>
<dbReference type="EMBL" id="KV441008">
    <property type="protein sequence ID" value="OAD65665.1"/>
    <property type="molecule type" value="Genomic_DNA"/>
</dbReference>
<reference evidence="2" key="1">
    <citation type="submission" date="2015-06" db="EMBL/GenBank/DDBJ databases">
        <title>Expansion of signal transduction pathways in fungi by whole-genome duplication.</title>
        <authorList>
            <consortium name="DOE Joint Genome Institute"/>
            <person name="Corrochano L.M."/>
            <person name="Kuo A."/>
            <person name="Marcet-Houben M."/>
            <person name="Polaino S."/>
            <person name="Salamov A."/>
            <person name="Villalobos J.M."/>
            <person name="Alvarez M.I."/>
            <person name="Avalos J."/>
            <person name="Benito E.P."/>
            <person name="Benoit I."/>
            <person name="Burger G."/>
            <person name="Camino L.P."/>
            <person name="Canovas D."/>
            <person name="Cerda-Olmedo E."/>
            <person name="Cheng J.-F."/>
            <person name="Dominguez A."/>
            <person name="Elias M."/>
            <person name="Eslava A.P."/>
            <person name="Glaser F."/>
            <person name="Grimwood J."/>
            <person name="Gutierrez G."/>
            <person name="Heitman J."/>
            <person name="Henrissat B."/>
            <person name="Iturriaga E.A."/>
            <person name="Lang B.F."/>
            <person name="Lavin J.L."/>
            <person name="Lee S."/>
            <person name="Li W."/>
            <person name="Lindquist E."/>
            <person name="Lopez-Garcia S."/>
            <person name="Luque E.M."/>
            <person name="Marcos A.T."/>
            <person name="Martin J."/>
            <person name="McCluskey K."/>
            <person name="Medina H.R."/>
            <person name="Miralles-Duran A."/>
            <person name="Miyazaki A."/>
            <person name="Munoz-Torres E."/>
            <person name="Oguiza J.A."/>
            <person name="Ohm R."/>
            <person name="Olmedo M."/>
            <person name="Orejas M."/>
            <person name="Ortiz-Castellanos L."/>
            <person name="Pisabarro A.G."/>
            <person name="Rodriguez-Romero J."/>
            <person name="Ruiz-Herrera J."/>
            <person name="Ruiz-Vazquez R."/>
            <person name="Sanz C."/>
            <person name="Schackwitz W."/>
            <person name="Schmutz J."/>
            <person name="Shahriari M."/>
            <person name="Shelest E."/>
            <person name="Silva-Franco F."/>
            <person name="Soanes D."/>
            <person name="Syed K."/>
            <person name="Tagua V.G."/>
            <person name="Talbot N.J."/>
            <person name="Thon M."/>
            <person name="De vries R.P."/>
            <person name="Wiebenga A."/>
            <person name="Yadav J.S."/>
            <person name="Braun E.L."/>
            <person name="Baker S."/>
            <person name="Garre V."/>
            <person name="Horwitz B."/>
            <person name="Torres-Martinez S."/>
            <person name="Idnurm A."/>
            <person name="Herrera-Estrella A."/>
            <person name="Gabaldon T."/>
            <person name="Grigoriev I.V."/>
        </authorList>
    </citation>
    <scope>NUCLEOTIDE SEQUENCE [LARGE SCALE GENOMIC DNA]</scope>
    <source>
        <strain evidence="2">NRRL 1555(-)</strain>
    </source>
</reference>
<organism evidence="1 2">
    <name type="scientific">Phycomyces blakesleeanus (strain ATCC 8743b / DSM 1359 / FGSC 10004 / NBRC 33097 / NRRL 1555)</name>
    <dbReference type="NCBI Taxonomy" id="763407"/>
    <lineage>
        <taxon>Eukaryota</taxon>
        <taxon>Fungi</taxon>
        <taxon>Fungi incertae sedis</taxon>
        <taxon>Mucoromycota</taxon>
        <taxon>Mucoromycotina</taxon>
        <taxon>Mucoromycetes</taxon>
        <taxon>Mucorales</taxon>
        <taxon>Phycomycetaceae</taxon>
        <taxon>Phycomyces</taxon>
    </lineage>
</organism>
<dbReference type="Proteomes" id="UP000077315">
    <property type="component" value="Unassembled WGS sequence"/>
</dbReference>
<keyword evidence="2" id="KW-1185">Reference proteome</keyword>
<dbReference type="VEuPathDB" id="FungiDB:PHYBLDRAFT_175846"/>